<dbReference type="InterPro" id="IPR046947">
    <property type="entry name" value="LytR-like"/>
</dbReference>
<protein>
    <submittedName>
        <fullName evidence="4">Two component transcriptional regulator, LytTR family</fullName>
    </submittedName>
</protein>
<dbReference type="SMART" id="SM00448">
    <property type="entry name" value="REC"/>
    <property type="match status" value="1"/>
</dbReference>
<evidence type="ECO:0000313" key="5">
    <source>
        <dbReference type="Proteomes" id="UP000199411"/>
    </source>
</evidence>
<keyword evidence="5" id="KW-1185">Reference proteome</keyword>
<dbReference type="PANTHER" id="PTHR37299:SF1">
    <property type="entry name" value="STAGE 0 SPORULATION PROTEIN A HOMOLOG"/>
    <property type="match status" value="1"/>
</dbReference>
<dbReference type="GO" id="GO:0000156">
    <property type="term" value="F:phosphorelay response regulator activity"/>
    <property type="evidence" value="ECO:0007669"/>
    <property type="project" value="InterPro"/>
</dbReference>
<name>A0A1G6K6G6_9BACT</name>
<sequence length="239" mass="27698">MLKALIVEDEQPAIDELTYLLHLFNDIEIVGCAQNGIEGLKLAKNLKPNVVFIDINIPKINGLELLKMLENQNIAIIFTTAYDNYAVEAFELNAIDYLLKPISASRLQKALEKAKNFVKKNELQNKKINKIPVEKKGKIYLLDFSEIVFARSQEGFVEIFTKEDTFIFKSSMKHLEEKLQNFSQFYRVQKSYIVNLEYVLEIIPWFKSTYWLVVKDANKTRIPVSKSNIKELKNILGLF</sequence>
<feature type="domain" description="Response regulatory" evidence="2">
    <location>
        <begin position="3"/>
        <end position="115"/>
    </location>
</feature>
<proteinExistence type="predicted"/>
<feature type="modified residue" description="4-aspartylphosphate" evidence="1">
    <location>
        <position position="54"/>
    </location>
</feature>
<organism evidence="4 5">
    <name type="scientific">Desulfurella multipotens</name>
    <dbReference type="NCBI Taxonomy" id="79269"/>
    <lineage>
        <taxon>Bacteria</taxon>
        <taxon>Pseudomonadati</taxon>
        <taxon>Campylobacterota</taxon>
        <taxon>Desulfurellia</taxon>
        <taxon>Desulfurellales</taxon>
        <taxon>Desulfurellaceae</taxon>
        <taxon>Desulfurella</taxon>
    </lineage>
</organism>
<dbReference type="PROSITE" id="PS50930">
    <property type="entry name" value="HTH_LYTTR"/>
    <property type="match status" value="1"/>
</dbReference>
<dbReference type="InterPro" id="IPR011006">
    <property type="entry name" value="CheY-like_superfamily"/>
</dbReference>
<dbReference type="Pfam" id="PF00072">
    <property type="entry name" value="Response_reg"/>
    <property type="match status" value="1"/>
</dbReference>
<dbReference type="GO" id="GO:0003677">
    <property type="term" value="F:DNA binding"/>
    <property type="evidence" value="ECO:0007669"/>
    <property type="project" value="InterPro"/>
</dbReference>
<dbReference type="InterPro" id="IPR007492">
    <property type="entry name" value="LytTR_DNA-bd_dom"/>
</dbReference>
<dbReference type="Pfam" id="PF04397">
    <property type="entry name" value="LytTR"/>
    <property type="match status" value="1"/>
</dbReference>
<dbReference type="SMART" id="SM00850">
    <property type="entry name" value="LytTR"/>
    <property type="match status" value="1"/>
</dbReference>
<dbReference type="RefSeq" id="WP_092128044.1">
    <property type="nucleotide sequence ID" value="NZ_FMYU01000003.1"/>
</dbReference>
<evidence type="ECO:0000313" key="4">
    <source>
        <dbReference type="EMBL" id="SDC26431.1"/>
    </source>
</evidence>
<dbReference type="Gene3D" id="2.20.25.10">
    <property type="match status" value="1"/>
</dbReference>
<dbReference type="OrthoDB" id="1490554at2"/>
<dbReference type="PANTHER" id="PTHR37299">
    <property type="entry name" value="TRANSCRIPTIONAL REGULATOR-RELATED"/>
    <property type="match status" value="1"/>
</dbReference>
<accession>A0A1G6K6G6</accession>
<feature type="domain" description="HTH LytTR-type" evidence="3">
    <location>
        <begin position="131"/>
        <end position="238"/>
    </location>
</feature>
<dbReference type="SUPFAM" id="SSF52172">
    <property type="entry name" value="CheY-like"/>
    <property type="match status" value="1"/>
</dbReference>
<evidence type="ECO:0000259" key="3">
    <source>
        <dbReference type="PROSITE" id="PS50930"/>
    </source>
</evidence>
<reference evidence="5" key="1">
    <citation type="submission" date="2016-10" db="EMBL/GenBank/DDBJ databases">
        <authorList>
            <person name="Varghese N."/>
            <person name="Submissions S."/>
        </authorList>
    </citation>
    <scope>NUCLEOTIDE SEQUENCE [LARGE SCALE GENOMIC DNA]</scope>
    <source>
        <strain evidence="5">DSM 8415</strain>
    </source>
</reference>
<evidence type="ECO:0000256" key="1">
    <source>
        <dbReference type="PROSITE-ProRule" id="PRU00169"/>
    </source>
</evidence>
<keyword evidence="1" id="KW-0597">Phosphoprotein</keyword>
<evidence type="ECO:0000259" key="2">
    <source>
        <dbReference type="PROSITE" id="PS50110"/>
    </source>
</evidence>
<gene>
    <name evidence="4" type="ORF">SAMN05660835_00573</name>
</gene>
<dbReference type="Gene3D" id="2.40.50.40">
    <property type="match status" value="1"/>
</dbReference>
<dbReference type="EMBL" id="FMYU01000003">
    <property type="protein sequence ID" value="SDC26431.1"/>
    <property type="molecule type" value="Genomic_DNA"/>
</dbReference>
<dbReference type="AlphaFoldDB" id="A0A1G6K6G6"/>
<dbReference type="PROSITE" id="PS50110">
    <property type="entry name" value="RESPONSE_REGULATORY"/>
    <property type="match status" value="1"/>
</dbReference>
<dbReference type="Gene3D" id="3.40.50.2300">
    <property type="match status" value="1"/>
</dbReference>
<dbReference type="Proteomes" id="UP000199411">
    <property type="component" value="Unassembled WGS sequence"/>
</dbReference>
<dbReference type="InterPro" id="IPR001789">
    <property type="entry name" value="Sig_transdc_resp-reg_receiver"/>
</dbReference>